<dbReference type="EMBL" id="UINC01017631">
    <property type="protein sequence ID" value="SVA73334.1"/>
    <property type="molecule type" value="Genomic_DNA"/>
</dbReference>
<dbReference type="InterPro" id="IPR010035">
    <property type="entry name" value="Thi_S"/>
</dbReference>
<feature type="non-terminal residue" evidence="1">
    <location>
        <position position="1"/>
    </location>
</feature>
<name>A0A381Y8J6_9ZZZZ</name>
<sequence>VQLNVKLIGRLTDYGHGDGAITLPDEVTINDVLSELGIVQEEVGPVSLNNSVVSRARWGGTTLQEGDHLTVMPPLKGG</sequence>
<evidence type="ECO:0000313" key="1">
    <source>
        <dbReference type="EMBL" id="SVA73334.1"/>
    </source>
</evidence>
<gene>
    <name evidence="1" type="ORF">METZ01_LOCUS126188</name>
</gene>
<dbReference type="InterPro" id="IPR016155">
    <property type="entry name" value="Mopterin_synth/thiamin_S_b"/>
</dbReference>
<reference evidence="1" key="1">
    <citation type="submission" date="2018-05" db="EMBL/GenBank/DDBJ databases">
        <authorList>
            <person name="Lanie J.A."/>
            <person name="Ng W.-L."/>
            <person name="Kazmierczak K.M."/>
            <person name="Andrzejewski T.M."/>
            <person name="Davidsen T.M."/>
            <person name="Wayne K.J."/>
            <person name="Tettelin H."/>
            <person name="Glass J.I."/>
            <person name="Rusch D."/>
            <person name="Podicherti R."/>
            <person name="Tsui H.-C.T."/>
            <person name="Winkler M.E."/>
        </authorList>
    </citation>
    <scope>NUCLEOTIDE SEQUENCE</scope>
</reference>
<protein>
    <recommendedName>
        <fullName evidence="2">Ubiquitin Mut7-C domain-containing protein</fullName>
    </recommendedName>
</protein>
<evidence type="ECO:0008006" key="2">
    <source>
        <dbReference type="Google" id="ProtNLM"/>
    </source>
</evidence>
<dbReference type="InterPro" id="IPR012675">
    <property type="entry name" value="Beta-grasp_dom_sf"/>
</dbReference>
<dbReference type="InterPro" id="IPR003749">
    <property type="entry name" value="ThiS/MoaD-like"/>
</dbReference>
<dbReference type="SUPFAM" id="SSF54285">
    <property type="entry name" value="MoaD/ThiS"/>
    <property type="match status" value="1"/>
</dbReference>
<dbReference type="NCBIfam" id="TIGR01683">
    <property type="entry name" value="thiS"/>
    <property type="match status" value="1"/>
</dbReference>
<organism evidence="1">
    <name type="scientific">marine metagenome</name>
    <dbReference type="NCBI Taxonomy" id="408172"/>
    <lineage>
        <taxon>unclassified sequences</taxon>
        <taxon>metagenomes</taxon>
        <taxon>ecological metagenomes</taxon>
    </lineage>
</organism>
<dbReference type="Gene3D" id="3.10.20.30">
    <property type="match status" value="1"/>
</dbReference>
<proteinExistence type="predicted"/>
<dbReference type="Pfam" id="PF02597">
    <property type="entry name" value="ThiS"/>
    <property type="match status" value="1"/>
</dbReference>
<accession>A0A381Y8J6</accession>
<dbReference type="AlphaFoldDB" id="A0A381Y8J6"/>